<sequence>MKNQLNSIGLFHSIEAIYTGGAIQWSLDGKTLFSSCGNYIRASNIDDGRESYKIGNEEDQLRISTFLLNEDCNSMVVAYTNGLLRSYRLSSPENGFKVVNPEIIRQWKSTHAAPVLVMKFSKDGTLLATGSADFVVKIWNLEERSCVGSLKGSSAVSAIEFIHKSRIVVGYADGSSSLFCLESSKKLIFQWTNHTSQIVSIIVRQLPEIVFVSRDQTLSIVNVDSCEKMKVLPLYEPVEAAVFVSGSLFTVGEEGVLKCWNMENAKLLKSASIHGSRVNFIIYNQVCKKFLLATSDFNVFWVDEETFKIERQFAGFNDEIFDVCFFGSKLEYLIAATNSSELRLYNTNTWSCRLITGHTDSVLSLSTALWDPKLFASSSKDNTFILWHVDMNDDEDLEVEKVGLATGHTNNVTRVRYSNSSKHRFIVSVSNDTTIKLWPLKNLKEKTEDLKLQSSATLVAHSKDITCLDISLNDRLCVTGSMDKTAKLWHIETDKMHFTIGGMLNGHRRGVWDARFSSSTQTVITCSGDCMVRIFSLPNRDCIATLAGHPSAVLNGAIVNSGKQIISADSGGLLKIWDIAANECITTVEAHDEKIWALQIANNESRLVTASSDGRIRIWEDISEKKRLEEERSRVEKAHNEQILANLMQQNHYAEALAFSLTLARPYSCLKIVQGMMELQSDELHNAVKKLREDELVVLLDFAAQWNTNSRTADVAQLVLYCVLHSFAPEELLKIPKFASVIEAYIPYTTRHFDRLTRARQNAAFLNYTLAQMSLSNL</sequence>
<feature type="repeat" description="WD" evidence="5">
    <location>
        <begin position="588"/>
        <end position="620"/>
    </location>
</feature>
<dbReference type="GO" id="GO:0032040">
    <property type="term" value="C:small-subunit processome"/>
    <property type="evidence" value="ECO:0007669"/>
    <property type="project" value="InterPro"/>
</dbReference>
<comment type="subcellular location">
    <subcellularLocation>
        <location evidence="1">Nucleus</location>
        <location evidence="1">Nucleolus</location>
    </subcellularLocation>
</comment>
<evidence type="ECO:0000256" key="2">
    <source>
        <dbReference type="ARBA" id="ARBA00022574"/>
    </source>
</evidence>
<evidence type="ECO:0000259" key="6">
    <source>
        <dbReference type="Pfam" id="PF08625"/>
    </source>
</evidence>
<dbReference type="Proteomes" id="UP000050640">
    <property type="component" value="Unplaced"/>
</dbReference>
<organism evidence="7 8">
    <name type="scientific">Elaeophora elaphi</name>
    <dbReference type="NCBI Taxonomy" id="1147741"/>
    <lineage>
        <taxon>Eukaryota</taxon>
        <taxon>Metazoa</taxon>
        <taxon>Ecdysozoa</taxon>
        <taxon>Nematoda</taxon>
        <taxon>Chromadorea</taxon>
        <taxon>Rhabditida</taxon>
        <taxon>Spirurina</taxon>
        <taxon>Spiruromorpha</taxon>
        <taxon>Filarioidea</taxon>
        <taxon>Onchocercidae</taxon>
        <taxon>Elaeophora</taxon>
    </lineage>
</organism>
<dbReference type="CDD" id="cd00200">
    <property type="entry name" value="WD40"/>
    <property type="match status" value="1"/>
</dbReference>
<dbReference type="InterPro" id="IPR019775">
    <property type="entry name" value="WD40_repeat_CS"/>
</dbReference>
<dbReference type="InterPro" id="IPR020472">
    <property type="entry name" value="WD40_PAC1"/>
</dbReference>
<evidence type="ECO:0000256" key="1">
    <source>
        <dbReference type="ARBA" id="ARBA00004604"/>
    </source>
</evidence>
<evidence type="ECO:0000256" key="3">
    <source>
        <dbReference type="ARBA" id="ARBA00022737"/>
    </source>
</evidence>
<dbReference type="GO" id="GO:0000472">
    <property type="term" value="P:endonucleolytic cleavage to generate mature 5'-end of SSU-rRNA from (SSU-rRNA, 5.8S rRNA, LSU-rRNA)"/>
    <property type="evidence" value="ECO:0007669"/>
    <property type="project" value="TreeGrafter"/>
</dbReference>
<dbReference type="InterPro" id="IPR001680">
    <property type="entry name" value="WD40_rpt"/>
</dbReference>
<accession>A0A0R3S1P0</accession>
<protein>
    <submittedName>
        <fullName evidence="8">WD_REPEATS_REGION domain-containing protein</fullName>
    </submittedName>
</protein>
<reference evidence="8" key="1">
    <citation type="submission" date="2017-02" db="UniProtKB">
        <authorList>
            <consortium name="WormBaseParasite"/>
        </authorList>
    </citation>
    <scope>IDENTIFICATION</scope>
</reference>
<dbReference type="Pfam" id="PF08625">
    <property type="entry name" value="Utp13"/>
    <property type="match status" value="1"/>
</dbReference>
<keyword evidence="3" id="KW-0677">Repeat</keyword>
<evidence type="ECO:0000256" key="4">
    <source>
        <dbReference type="ARBA" id="ARBA00023242"/>
    </source>
</evidence>
<dbReference type="AlphaFoldDB" id="A0A0R3S1P0"/>
<dbReference type="PROSITE" id="PS50082">
    <property type="entry name" value="WD_REPEATS_2"/>
    <property type="match status" value="6"/>
</dbReference>
<feature type="repeat" description="WD" evidence="5">
    <location>
        <begin position="405"/>
        <end position="448"/>
    </location>
</feature>
<dbReference type="PROSITE" id="PS00678">
    <property type="entry name" value="WD_REPEATS_1"/>
    <property type="match status" value="1"/>
</dbReference>
<dbReference type="WBParaSite" id="EEL_0000859001-mRNA-1">
    <property type="protein sequence ID" value="EEL_0000859001-mRNA-1"/>
    <property type="gene ID" value="EEL_0000859001"/>
</dbReference>
<dbReference type="PANTHER" id="PTHR19854">
    <property type="entry name" value="TRANSDUCIN BETA-LIKE 3"/>
    <property type="match status" value="1"/>
</dbReference>
<dbReference type="GO" id="GO:0000480">
    <property type="term" value="P:endonucleolytic cleavage in 5'-ETS of tricistronic rRNA transcript (SSU-rRNA, 5.8S rRNA, LSU-rRNA)"/>
    <property type="evidence" value="ECO:0007669"/>
    <property type="project" value="TreeGrafter"/>
</dbReference>
<dbReference type="PROSITE" id="PS50294">
    <property type="entry name" value="WD_REPEATS_REGION"/>
    <property type="match status" value="4"/>
</dbReference>
<evidence type="ECO:0000313" key="7">
    <source>
        <dbReference type="Proteomes" id="UP000050640"/>
    </source>
</evidence>
<dbReference type="InterPro" id="IPR013934">
    <property type="entry name" value="Utp13_C"/>
</dbReference>
<proteinExistence type="predicted"/>
<dbReference type="PANTHER" id="PTHR19854:SF15">
    <property type="entry name" value="TRANSDUCIN BETA-LIKE PROTEIN 3"/>
    <property type="match status" value="1"/>
</dbReference>
<dbReference type="Gene3D" id="2.130.10.10">
    <property type="entry name" value="YVTN repeat-like/Quinoprotein amine dehydrogenase"/>
    <property type="match status" value="3"/>
</dbReference>
<keyword evidence="2 5" id="KW-0853">WD repeat</keyword>
<dbReference type="GO" id="GO:0034511">
    <property type="term" value="F:U3 snoRNA binding"/>
    <property type="evidence" value="ECO:0007669"/>
    <property type="project" value="TreeGrafter"/>
</dbReference>
<dbReference type="SUPFAM" id="SSF50978">
    <property type="entry name" value="WD40 repeat-like"/>
    <property type="match status" value="2"/>
</dbReference>
<dbReference type="STRING" id="1147741.A0A0R3S1P0"/>
<feature type="repeat" description="WD" evidence="5">
    <location>
        <begin position="458"/>
        <end position="499"/>
    </location>
</feature>
<name>A0A0R3S1P0_9BILA</name>
<feature type="repeat" description="WD" evidence="5">
    <location>
        <begin position="108"/>
        <end position="149"/>
    </location>
</feature>
<feature type="repeat" description="WD" evidence="5">
    <location>
        <begin position="546"/>
        <end position="587"/>
    </location>
</feature>
<dbReference type="Pfam" id="PF00400">
    <property type="entry name" value="WD40"/>
    <property type="match status" value="7"/>
</dbReference>
<feature type="domain" description="U3 small nucleolar RNA-associated protein 13 C-terminal" evidence="6">
    <location>
        <begin position="641"/>
        <end position="773"/>
    </location>
</feature>
<dbReference type="SMART" id="SM00320">
    <property type="entry name" value="WD40"/>
    <property type="match status" value="12"/>
</dbReference>
<evidence type="ECO:0000256" key="5">
    <source>
        <dbReference type="PROSITE-ProRule" id="PRU00221"/>
    </source>
</evidence>
<dbReference type="PRINTS" id="PR00320">
    <property type="entry name" value="GPROTEINBRPT"/>
</dbReference>
<evidence type="ECO:0000313" key="8">
    <source>
        <dbReference type="WBParaSite" id="EEL_0000859001-mRNA-1"/>
    </source>
</evidence>
<feature type="repeat" description="WD" evidence="5">
    <location>
        <begin position="504"/>
        <end position="545"/>
    </location>
</feature>
<dbReference type="InterPro" id="IPR036322">
    <property type="entry name" value="WD40_repeat_dom_sf"/>
</dbReference>
<keyword evidence="7" id="KW-1185">Reference proteome</keyword>
<dbReference type="InterPro" id="IPR015943">
    <property type="entry name" value="WD40/YVTN_repeat-like_dom_sf"/>
</dbReference>
<keyword evidence="4" id="KW-0539">Nucleus</keyword>
<dbReference type="GO" id="GO:0030686">
    <property type="term" value="C:90S preribosome"/>
    <property type="evidence" value="ECO:0007669"/>
    <property type="project" value="TreeGrafter"/>
</dbReference>